<comment type="caution">
    <text evidence="1">The sequence shown here is derived from an EMBL/GenBank/DDBJ whole genome shotgun (WGS) entry which is preliminary data.</text>
</comment>
<dbReference type="Proteomes" id="UP001159405">
    <property type="component" value="Unassembled WGS sequence"/>
</dbReference>
<proteinExistence type="predicted"/>
<dbReference type="EMBL" id="CALNXK010000091">
    <property type="protein sequence ID" value="CAH3151415.1"/>
    <property type="molecule type" value="Genomic_DNA"/>
</dbReference>
<name>A0ABN8PUX5_9CNID</name>
<sequence>MAAQNMMTSIVWVCTSPDSIIRLQSKMNEQLEGKVKIWKATVEENRGALKLAHEVVQKQVSLPLDVSQQCLETYDFFSSKGYEYLIKLLDGERVKKSVETYTTACVH</sequence>
<organism evidence="1 2">
    <name type="scientific">Porites lobata</name>
    <dbReference type="NCBI Taxonomy" id="104759"/>
    <lineage>
        <taxon>Eukaryota</taxon>
        <taxon>Metazoa</taxon>
        <taxon>Cnidaria</taxon>
        <taxon>Anthozoa</taxon>
        <taxon>Hexacorallia</taxon>
        <taxon>Scleractinia</taxon>
        <taxon>Fungiina</taxon>
        <taxon>Poritidae</taxon>
        <taxon>Porites</taxon>
    </lineage>
</organism>
<evidence type="ECO:0000313" key="2">
    <source>
        <dbReference type="Proteomes" id="UP001159405"/>
    </source>
</evidence>
<accession>A0ABN8PUX5</accession>
<reference evidence="1 2" key="1">
    <citation type="submission" date="2022-05" db="EMBL/GenBank/DDBJ databases">
        <authorList>
            <consortium name="Genoscope - CEA"/>
            <person name="William W."/>
        </authorList>
    </citation>
    <scope>NUCLEOTIDE SEQUENCE [LARGE SCALE GENOMIC DNA]</scope>
</reference>
<evidence type="ECO:0000313" key="1">
    <source>
        <dbReference type="EMBL" id="CAH3151415.1"/>
    </source>
</evidence>
<protein>
    <submittedName>
        <fullName evidence="1">Uncharacterized protein</fullName>
    </submittedName>
</protein>
<keyword evidence="2" id="KW-1185">Reference proteome</keyword>
<gene>
    <name evidence="1" type="ORF">PLOB_00048573</name>
</gene>